<reference evidence="2" key="1">
    <citation type="submission" date="2021-06" db="EMBL/GenBank/DDBJ databases">
        <title>Complete genome sequence of Nocardioides sp. G188.</title>
        <authorList>
            <person name="Im W.-T."/>
        </authorList>
    </citation>
    <scope>NUCLEOTIDE SEQUENCE</scope>
    <source>
        <strain evidence="2">G188</strain>
    </source>
</reference>
<dbReference type="Proteomes" id="UP000683575">
    <property type="component" value="Chromosome"/>
</dbReference>
<dbReference type="PROSITE" id="PS51186">
    <property type="entry name" value="GNAT"/>
    <property type="match status" value="1"/>
</dbReference>
<name>A0A975T480_9ACTN</name>
<accession>A0A975T480</accession>
<proteinExistence type="predicted"/>
<feature type="domain" description="N-acetyltransferase" evidence="1">
    <location>
        <begin position="1"/>
        <end position="166"/>
    </location>
</feature>
<dbReference type="InterPro" id="IPR051531">
    <property type="entry name" value="N-acetyltransferase"/>
</dbReference>
<dbReference type="Pfam" id="PF13302">
    <property type="entry name" value="Acetyltransf_3"/>
    <property type="match status" value="1"/>
</dbReference>
<dbReference type="GO" id="GO:0016747">
    <property type="term" value="F:acyltransferase activity, transferring groups other than amino-acyl groups"/>
    <property type="evidence" value="ECO:0007669"/>
    <property type="project" value="InterPro"/>
</dbReference>
<dbReference type="PANTHER" id="PTHR43792">
    <property type="entry name" value="GNAT FAMILY, PUTATIVE (AFU_ORTHOLOGUE AFUA_3G00765)-RELATED-RELATED"/>
    <property type="match status" value="1"/>
</dbReference>
<evidence type="ECO:0000313" key="3">
    <source>
        <dbReference type="Proteomes" id="UP000683575"/>
    </source>
</evidence>
<dbReference type="InterPro" id="IPR000182">
    <property type="entry name" value="GNAT_dom"/>
</dbReference>
<gene>
    <name evidence="2" type="ORF">KRR39_13015</name>
</gene>
<dbReference type="EMBL" id="CP077062">
    <property type="protein sequence ID" value="QWZ10563.1"/>
    <property type="molecule type" value="Genomic_DNA"/>
</dbReference>
<organism evidence="2 3">
    <name type="scientific">Nocardioides panacis</name>
    <dbReference type="NCBI Taxonomy" id="2849501"/>
    <lineage>
        <taxon>Bacteria</taxon>
        <taxon>Bacillati</taxon>
        <taxon>Actinomycetota</taxon>
        <taxon>Actinomycetes</taxon>
        <taxon>Propionibacteriales</taxon>
        <taxon>Nocardioidaceae</taxon>
        <taxon>Nocardioides</taxon>
    </lineage>
</organism>
<dbReference type="PANTHER" id="PTHR43792:SF1">
    <property type="entry name" value="N-ACETYLTRANSFERASE DOMAIN-CONTAINING PROTEIN"/>
    <property type="match status" value="1"/>
</dbReference>
<sequence>MRRWRHWDRAPFAALNADPEVMRYFPSPLDRVASDTAVDRFEDLFEQNGFGLWALERLDDGAFLGFTGLNPMPEGVPGEGDQEVGWRLARHAWHQGYATEAGRAAVDAGLGPLRLPRVWSMTAVTNTPSQAVMQRLGMREHGFFEHPRVPRGHPLRPHVVYRLDATAPAR</sequence>
<protein>
    <submittedName>
        <fullName evidence="2">GNAT family N-acetyltransferase</fullName>
    </submittedName>
</protein>
<dbReference type="KEGG" id="nps:KRR39_13015"/>
<evidence type="ECO:0000313" key="2">
    <source>
        <dbReference type="EMBL" id="QWZ10563.1"/>
    </source>
</evidence>
<evidence type="ECO:0000259" key="1">
    <source>
        <dbReference type="PROSITE" id="PS51186"/>
    </source>
</evidence>
<dbReference type="AlphaFoldDB" id="A0A975T480"/>
<keyword evidence="3" id="KW-1185">Reference proteome</keyword>